<dbReference type="Pfam" id="PF09685">
    <property type="entry name" value="MamF_MmsF"/>
    <property type="match status" value="1"/>
</dbReference>
<keyword evidence="4 5" id="KW-0472">Membrane</keyword>
<evidence type="ECO:0000256" key="1">
    <source>
        <dbReference type="ARBA" id="ARBA00004141"/>
    </source>
</evidence>
<dbReference type="RefSeq" id="WP_086637718.1">
    <property type="nucleotide sequence ID" value="NZ_MRZU01000004.1"/>
</dbReference>
<feature type="transmembrane region" description="Helical" evidence="5">
    <location>
        <begin position="42"/>
        <end position="62"/>
    </location>
</feature>
<keyword evidence="2 5" id="KW-0812">Transmembrane</keyword>
<feature type="transmembrane region" description="Helical" evidence="5">
    <location>
        <begin position="68"/>
        <end position="96"/>
    </location>
</feature>
<evidence type="ECO:0000256" key="2">
    <source>
        <dbReference type="ARBA" id="ARBA00022692"/>
    </source>
</evidence>
<comment type="caution">
    <text evidence="6">The sequence shown here is derived from an EMBL/GenBank/DDBJ whole genome shotgun (WGS) entry which is preliminary data.</text>
</comment>
<keyword evidence="7" id="KW-1185">Reference proteome</keyword>
<dbReference type="AlphaFoldDB" id="A0A1Y3GB03"/>
<reference evidence="6 7" key="1">
    <citation type="submission" date="2016-12" db="EMBL/GenBank/DDBJ databases">
        <title>Discovery of methanogenic haloarchaea.</title>
        <authorList>
            <person name="Sorokin D.Y."/>
            <person name="Makarova K.S."/>
            <person name="Abbas B."/>
            <person name="Ferrer M."/>
            <person name="Golyshin P.N."/>
        </authorList>
    </citation>
    <scope>NUCLEOTIDE SEQUENCE [LARGE SCALE GENOMIC DNA]</scope>
    <source>
        <strain evidence="6">AMET1</strain>
    </source>
</reference>
<comment type="subcellular location">
    <subcellularLocation>
        <location evidence="1">Membrane</location>
        <topology evidence="1">Multi-pass membrane protein</topology>
    </subcellularLocation>
</comment>
<dbReference type="GO" id="GO:0016020">
    <property type="term" value="C:membrane"/>
    <property type="evidence" value="ECO:0007669"/>
    <property type="project" value="UniProtKB-SubCell"/>
</dbReference>
<protein>
    <submittedName>
        <fullName evidence="6">Tic20 family membrane protein implicated in protein translocation</fullName>
    </submittedName>
</protein>
<evidence type="ECO:0000256" key="3">
    <source>
        <dbReference type="ARBA" id="ARBA00022989"/>
    </source>
</evidence>
<feature type="transmembrane region" description="Helical" evidence="5">
    <location>
        <begin position="12"/>
        <end position="30"/>
    </location>
</feature>
<accession>A0A1Y3GB03</accession>
<dbReference type="EMBL" id="MRZU01000004">
    <property type="protein sequence ID" value="OUJ18447.1"/>
    <property type="molecule type" value="Genomic_DNA"/>
</dbReference>
<dbReference type="OrthoDB" id="329551at2157"/>
<sequence>MEETSIGLDENIAGALAYLFGFLTGIILLVMEKDNRFVRFHAAQSTVVFGAILVLFILLSVVSTVLGLIGLGIITFILWLLGIVVWLLAILLWLYLMFTAYKGNKTEIPGAAGLAEKLL</sequence>
<evidence type="ECO:0000313" key="7">
    <source>
        <dbReference type="Proteomes" id="UP000195137"/>
    </source>
</evidence>
<evidence type="ECO:0000256" key="4">
    <source>
        <dbReference type="ARBA" id="ARBA00023136"/>
    </source>
</evidence>
<dbReference type="PANTHER" id="PTHR36460:SF1">
    <property type="entry name" value="UPF0132 DOMAIN PROTEIN (AFU_ORTHOLOGUE AFUA_3G10255)"/>
    <property type="match status" value="1"/>
</dbReference>
<evidence type="ECO:0000256" key="5">
    <source>
        <dbReference type="SAM" id="Phobius"/>
    </source>
</evidence>
<gene>
    <name evidence="6" type="ORF">AMET1_1363</name>
</gene>
<name>A0A1Y3GB03_9EURY</name>
<keyword evidence="3 5" id="KW-1133">Transmembrane helix</keyword>
<organism evidence="6 7">
    <name type="scientific">Methanonatronarchaeum thermophilum</name>
    <dbReference type="NCBI Taxonomy" id="1927129"/>
    <lineage>
        <taxon>Archaea</taxon>
        <taxon>Methanobacteriati</taxon>
        <taxon>Methanobacteriota</taxon>
        <taxon>Methanonatronarchaeia</taxon>
        <taxon>Methanonatronarchaeales</taxon>
        <taxon>Methanonatronarchaeaceae</taxon>
        <taxon>Methanonatronarchaeum</taxon>
    </lineage>
</organism>
<evidence type="ECO:0000313" key="6">
    <source>
        <dbReference type="EMBL" id="OUJ18447.1"/>
    </source>
</evidence>
<dbReference type="InterPro" id="IPR019109">
    <property type="entry name" value="MamF_MmsF"/>
</dbReference>
<dbReference type="PANTHER" id="PTHR36460">
    <property type="entry name" value="UPF0132 DOMAIN PROTEIN (AFU_ORTHOLOGUE AFUA_3G10255)"/>
    <property type="match status" value="1"/>
</dbReference>
<proteinExistence type="predicted"/>
<dbReference type="Proteomes" id="UP000195137">
    <property type="component" value="Unassembled WGS sequence"/>
</dbReference>